<evidence type="ECO:0000256" key="4">
    <source>
        <dbReference type="ARBA" id="ARBA00022692"/>
    </source>
</evidence>
<keyword evidence="3" id="KW-1003">Cell membrane</keyword>
<dbReference type="Pfam" id="PF00528">
    <property type="entry name" value="BPD_transp_1"/>
    <property type="match status" value="1"/>
</dbReference>
<gene>
    <name evidence="10" type="ORF">NDI38_17935</name>
</gene>
<evidence type="ECO:0000256" key="6">
    <source>
        <dbReference type="ARBA" id="ARBA00022989"/>
    </source>
</evidence>
<evidence type="ECO:0000256" key="8">
    <source>
        <dbReference type="RuleBase" id="RU363032"/>
    </source>
</evidence>
<name>A0ABV0KM51_9CYAN</name>
<evidence type="ECO:0000256" key="1">
    <source>
        <dbReference type="ARBA" id="ARBA00004651"/>
    </source>
</evidence>
<evidence type="ECO:0000256" key="3">
    <source>
        <dbReference type="ARBA" id="ARBA00022475"/>
    </source>
</evidence>
<comment type="subcellular location">
    <subcellularLocation>
        <location evidence="1 8">Cell membrane</location>
        <topology evidence="1 8">Multi-pass membrane protein</topology>
    </subcellularLocation>
</comment>
<dbReference type="EMBL" id="JAMPLM010000017">
    <property type="protein sequence ID" value="MEP1060321.1"/>
    <property type="molecule type" value="Genomic_DNA"/>
</dbReference>
<dbReference type="InterPro" id="IPR043429">
    <property type="entry name" value="ArtM/GltK/GlnP/TcyL/YhdX-like"/>
</dbReference>
<dbReference type="PANTHER" id="PTHR30614">
    <property type="entry name" value="MEMBRANE COMPONENT OF AMINO ACID ABC TRANSPORTER"/>
    <property type="match status" value="1"/>
</dbReference>
<evidence type="ECO:0000313" key="10">
    <source>
        <dbReference type="EMBL" id="MEP1060321.1"/>
    </source>
</evidence>
<keyword evidence="5" id="KW-0029">Amino-acid transport</keyword>
<dbReference type="InterPro" id="IPR010065">
    <property type="entry name" value="AA_ABC_transptr_permease_3TM"/>
</dbReference>
<dbReference type="NCBIfam" id="TIGR01726">
    <property type="entry name" value="HEQRo_perm_3TM"/>
    <property type="match status" value="1"/>
</dbReference>
<dbReference type="RefSeq" id="WP_190446208.1">
    <property type="nucleotide sequence ID" value="NZ_JAMPLM010000017.1"/>
</dbReference>
<proteinExistence type="inferred from homology"/>
<dbReference type="SUPFAM" id="SSF161098">
    <property type="entry name" value="MetI-like"/>
    <property type="match status" value="1"/>
</dbReference>
<organism evidence="10 11">
    <name type="scientific">Stenomitos frigidus AS-A4</name>
    <dbReference type="NCBI Taxonomy" id="2933935"/>
    <lineage>
        <taxon>Bacteria</taxon>
        <taxon>Bacillati</taxon>
        <taxon>Cyanobacteriota</taxon>
        <taxon>Cyanophyceae</taxon>
        <taxon>Leptolyngbyales</taxon>
        <taxon>Leptolyngbyaceae</taxon>
        <taxon>Stenomitos</taxon>
    </lineage>
</organism>
<keyword evidence="6 8" id="KW-1133">Transmembrane helix</keyword>
<comment type="similarity">
    <text evidence="8">Belongs to the binding-protein-dependent transport system permease family.</text>
</comment>
<dbReference type="InterPro" id="IPR035906">
    <property type="entry name" value="MetI-like_sf"/>
</dbReference>
<reference evidence="10 11" key="1">
    <citation type="submission" date="2022-04" db="EMBL/GenBank/DDBJ databases">
        <title>Positive selection, recombination, and allopatry shape intraspecific diversity of widespread and dominant cyanobacteria.</title>
        <authorList>
            <person name="Wei J."/>
            <person name="Shu W."/>
            <person name="Hu C."/>
        </authorList>
    </citation>
    <scope>NUCLEOTIDE SEQUENCE [LARGE SCALE GENOMIC DNA]</scope>
    <source>
        <strain evidence="10 11">AS-A4</strain>
    </source>
</reference>
<protein>
    <submittedName>
        <fullName evidence="10">Amino acid ABC transporter permease</fullName>
    </submittedName>
</protein>
<keyword evidence="7 8" id="KW-0472">Membrane</keyword>
<feature type="transmembrane region" description="Helical" evidence="8">
    <location>
        <begin position="90"/>
        <end position="111"/>
    </location>
</feature>
<evidence type="ECO:0000313" key="11">
    <source>
        <dbReference type="Proteomes" id="UP001476950"/>
    </source>
</evidence>
<dbReference type="InterPro" id="IPR000515">
    <property type="entry name" value="MetI-like"/>
</dbReference>
<dbReference type="PANTHER" id="PTHR30614:SF0">
    <property type="entry name" value="L-CYSTINE TRANSPORT SYSTEM PERMEASE PROTEIN TCYL"/>
    <property type="match status" value="1"/>
</dbReference>
<dbReference type="CDD" id="cd06261">
    <property type="entry name" value="TM_PBP2"/>
    <property type="match status" value="1"/>
</dbReference>
<feature type="domain" description="ABC transmembrane type-1" evidence="9">
    <location>
        <begin position="19"/>
        <end position="207"/>
    </location>
</feature>
<feature type="transmembrane region" description="Helical" evidence="8">
    <location>
        <begin position="189"/>
        <end position="207"/>
    </location>
</feature>
<sequence length="220" mass="24228">MNLRFDVIWEQAPAFATGLWNTVWICVVGTAIAFLLGIVLVLPLVSRAKFVRLPAKALVEGARAIPFLMLAYLVYYGLPSLGVTLDSWQTAVLVTALYNAAYVAEILRAAWVNLPRGQTEAARSCGFTGFKLLRRIILPQVLVTAAPVLGNQLIQLIRDSSFLAIITVPELTFTAKAVQSDAFVPFESFITAALLYWAVCLVAESGVKRLEFARNLYARY</sequence>
<evidence type="ECO:0000259" key="9">
    <source>
        <dbReference type="PROSITE" id="PS50928"/>
    </source>
</evidence>
<comment type="caution">
    <text evidence="10">The sequence shown here is derived from an EMBL/GenBank/DDBJ whole genome shotgun (WGS) entry which is preliminary data.</text>
</comment>
<feature type="transmembrane region" description="Helical" evidence="8">
    <location>
        <begin position="132"/>
        <end position="154"/>
    </location>
</feature>
<dbReference type="Proteomes" id="UP001476950">
    <property type="component" value="Unassembled WGS sequence"/>
</dbReference>
<feature type="transmembrane region" description="Helical" evidence="8">
    <location>
        <begin position="22"/>
        <end position="45"/>
    </location>
</feature>
<evidence type="ECO:0000256" key="2">
    <source>
        <dbReference type="ARBA" id="ARBA00022448"/>
    </source>
</evidence>
<keyword evidence="4 8" id="KW-0812">Transmembrane</keyword>
<keyword evidence="2 8" id="KW-0813">Transport</keyword>
<dbReference type="PROSITE" id="PS50928">
    <property type="entry name" value="ABC_TM1"/>
    <property type="match status" value="1"/>
</dbReference>
<evidence type="ECO:0000256" key="5">
    <source>
        <dbReference type="ARBA" id="ARBA00022970"/>
    </source>
</evidence>
<accession>A0ABV0KM51</accession>
<feature type="transmembrane region" description="Helical" evidence="8">
    <location>
        <begin position="57"/>
        <end position="78"/>
    </location>
</feature>
<evidence type="ECO:0000256" key="7">
    <source>
        <dbReference type="ARBA" id="ARBA00023136"/>
    </source>
</evidence>
<keyword evidence="11" id="KW-1185">Reference proteome</keyword>
<dbReference type="Gene3D" id="1.10.3720.10">
    <property type="entry name" value="MetI-like"/>
    <property type="match status" value="1"/>
</dbReference>